<dbReference type="EMBL" id="RKLR01000006">
    <property type="protein sequence ID" value="MBX0324390.1"/>
    <property type="molecule type" value="Genomic_DNA"/>
</dbReference>
<dbReference type="Pfam" id="PF08734">
    <property type="entry name" value="GYD"/>
    <property type="match status" value="1"/>
</dbReference>
<dbReference type="Proteomes" id="UP001430377">
    <property type="component" value="Unassembled WGS sequence"/>
</dbReference>
<proteinExistence type="predicted"/>
<evidence type="ECO:0000313" key="2">
    <source>
        <dbReference type="Proteomes" id="UP001430377"/>
    </source>
</evidence>
<reference evidence="1 2" key="1">
    <citation type="submission" date="2021-06" db="EMBL/GenBank/DDBJ databases">
        <title>Halomicroarcula sp. a new haloarchaeum isolated from saline soil.</title>
        <authorList>
            <person name="Duran-Viseras A."/>
            <person name="Sanchez-Porro C."/>
            <person name="Ventosa A."/>
        </authorList>
    </citation>
    <scope>NUCLEOTIDE SEQUENCE [LARGE SCALE GENOMIC DNA]</scope>
    <source>
        <strain evidence="1 2">F13</strain>
    </source>
</reference>
<gene>
    <name evidence="1" type="ORF">EGH21_15270</name>
</gene>
<dbReference type="InterPro" id="IPR014845">
    <property type="entry name" value="GYD/TTHA1554"/>
</dbReference>
<comment type="caution">
    <text evidence="1">The sequence shown here is derived from an EMBL/GenBank/DDBJ whole genome shotgun (WGS) entry which is preliminary data.</text>
</comment>
<dbReference type="RefSeq" id="WP_220619344.1">
    <property type="nucleotide sequence ID" value="NZ_RKLR01000006.1"/>
</dbReference>
<accession>A0AAW4PV62</accession>
<sequence length="99" mass="11055">MPTYVVLFEKTDEGRTINPEEAQERRQRGVEMVEEVGGEVTALYYGSGRYDIVGIADLPDGEALGKVQTAYESLGLTAIEAWEVFEPAEWNEILEEAPM</sequence>
<dbReference type="AlphaFoldDB" id="A0AAW4PV62"/>
<protein>
    <submittedName>
        <fullName evidence="1">GYD domain-containing protein</fullName>
    </submittedName>
</protein>
<keyword evidence="2" id="KW-1185">Reference proteome</keyword>
<organism evidence="1 2">
    <name type="scientific">Haloarcula rubra</name>
    <dbReference type="NCBI Taxonomy" id="2487747"/>
    <lineage>
        <taxon>Archaea</taxon>
        <taxon>Methanobacteriati</taxon>
        <taxon>Methanobacteriota</taxon>
        <taxon>Stenosarchaea group</taxon>
        <taxon>Halobacteria</taxon>
        <taxon>Halobacteriales</taxon>
        <taxon>Haloarculaceae</taxon>
        <taxon>Haloarcula</taxon>
    </lineage>
</organism>
<name>A0AAW4PV62_9EURY</name>
<evidence type="ECO:0000313" key="1">
    <source>
        <dbReference type="EMBL" id="MBX0324390.1"/>
    </source>
</evidence>